<dbReference type="GO" id="GO:0005576">
    <property type="term" value="C:extracellular region"/>
    <property type="evidence" value="ECO:0007669"/>
    <property type="project" value="UniProtKB-SubCell"/>
</dbReference>
<dbReference type="Pfam" id="PF01663">
    <property type="entry name" value="Phosphodiest"/>
    <property type="match status" value="2"/>
</dbReference>
<dbReference type="Gene3D" id="3.40.570.10">
    <property type="entry name" value="Extracellular Endonuclease, subunit A"/>
    <property type="match status" value="1"/>
</dbReference>
<dbReference type="GO" id="GO:0046872">
    <property type="term" value="F:metal ion binding"/>
    <property type="evidence" value="ECO:0007669"/>
    <property type="project" value="UniProtKB-KW"/>
</dbReference>
<dbReference type="SMART" id="SM00201">
    <property type="entry name" value="SO"/>
    <property type="match status" value="2"/>
</dbReference>
<dbReference type="GO" id="GO:0047429">
    <property type="term" value="F:nucleoside triphosphate diphosphatase activity"/>
    <property type="evidence" value="ECO:0007669"/>
    <property type="project" value="TreeGrafter"/>
</dbReference>
<dbReference type="InterPro" id="IPR001604">
    <property type="entry name" value="Endo_G_ENPP1-like_dom"/>
</dbReference>
<evidence type="ECO:0000256" key="3">
    <source>
        <dbReference type="ARBA" id="ARBA00022723"/>
    </source>
</evidence>
<organism evidence="9 10">
    <name type="scientific">Mola mola</name>
    <name type="common">Ocean sunfish</name>
    <name type="synonym">Tetraodon mola</name>
    <dbReference type="NCBI Taxonomy" id="94237"/>
    <lineage>
        <taxon>Eukaryota</taxon>
        <taxon>Metazoa</taxon>
        <taxon>Chordata</taxon>
        <taxon>Craniata</taxon>
        <taxon>Vertebrata</taxon>
        <taxon>Euteleostomi</taxon>
        <taxon>Actinopterygii</taxon>
        <taxon>Neopterygii</taxon>
        <taxon>Teleostei</taxon>
        <taxon>Neoteleostei</taxon>
        <taxon>Acanthomorphata</taxon>
        <taxon>Eupercaria</taxon>
        <taxon>Tetraodontiformes</taxon>
        <taxon>Molidae</taxon>
        <taxon>Mola</taxon>
    </lineage>
</organism>
<keyword evidence="4" id="KW-0378">Hydrolase</keyword>
<dbReference type="GO" id="GO:0009143">
    <property type="term" value="P:nucleoside triphosphate catabolic process"/>
    <property type="evidence" value="ECO:0007669"/>
    <property type="project" value="TreeGrafter"/>
</dbReference>
<evidence type="ECO:0000256" key="4">
    <source>
        <dbReference type="ARBA" id="ARBA00022801"/>
    </source>
</evidence>
<feature type="transmembrane region" description="Helical" evidence="7">
    <location>
        <begin position="246"/>
        <end position="266"/>
    </location>
</feature>
<reference evidence="9" key="2">
    <citation type="submission" date="2025-09" db="UniProtKB">
        <authorList>
            <consortium name="Ensembl"/>
        </authorList>
    </citation>
    <scope>IDENTIFICATION</scope>
</reference>
<evidence type="ECO:0000256" key="5">
    <source>
        <dbReference type="ARBA" id="ARBA00023157"/>
    </source>
</evidence>
<keyword evidence="2" id="KW-0964">Secreted</keyword>
<feature type="domain" description="SMB" evidence="8">
    <location>
        <begin position="67"/>
        <end position="111"/>
    </location>
</feature>
<evidence type="ECO:0000313" key="10">
    <source>
        <dbReference type="Proteomes" id="UP000261620"/>
    </source>
</evidence>
<dbReference type="Ensembl" id="ENSMMOT00000021754.1">
    <property type="protein sequence ID" value="ENSMMOP00000021398.1"/>
    <property type="gene ID" value="ENSMMOG00000016250.1"/>
</dbReference>
<comment type="subcellular location">
    <subcellularLocation>
        <location evidence="1">Secreted</location>
    </subcellularLocation>
</comment>
<feature type="domain" description="SMB" evidence="8">
    <location>
        <begin position="22"/>
        <end position="66"/>
    </location>
</feature>
<dbReference type="Proteomes" id="UP000261620">
    <property type="component" value="Unplaced"/>
</dbReference>
<dbReference type="SUPFAM" id="SSF53649">
    <property type="entry name" value="Alkaline phosphatase-like"/>
    <property type="match status" value="1"/>
</dbReference>
<dbReference type="PROSITE" id="PS50958">
    <property type="entry name" value="SMB_2"/>
    <property type="match status" value="2"/>
</dbReference>
<evidence type="ECO:0000256" key="7">
    <source>
        <dbReference type="SAM" id="Phobius"/>
    </source>
</evidence>
<keyword evidence="7" id="KW-0812">Transmembrane</keyword>
<dbReference type="SMART" id="SM00892">
    <property type="entry name" value="Endonuclease_NS"/>
    <property type="match status" value="1"/>
</dbReference>
<evidence type="ECO:0000259" key="8">
    <source>
        <dbReference type="PROSITE" id="PS50958"/>
    </source>
</evidence>
<evidence type="ECO:0000256" key="6">
    <source>
        <dbReference type="ARBA" id="ARBA00023180"/>
    </source>
</evidence>
<evidence type="ECO:0000256" key="1">
    <source>
        <dbReference type="ARBA" id="ARBA00004613"/>
    </source>
</evidence>
<dbReference type="AlphaFoldDB" id="A0A3Q3WT35"/>
<dbReference type="SMART" id="SM00477">
    <property type="entry name" value="NUC"/>
    <property type="match status" value="1"/>
</dbReference>
<keyword evidence="7" id="KW-0472">Membrane</keyword>
<dbReference type="Gene3D" id="3.40.720.10">
    <property type="entry name" value="Alkaline Phosphatase, subunit A"/>
    <property type="match status" value="2"/>
</dbReference>
<dbReference type="InterPro" id="IPR044929">
    <property type="entry name" value="DNA/RNA_non-sp_Endonuclease_sf"/>
</dbReference>
<name>A0A3Q3WT35_MOLML</name>
<evidence type="ECO:0000313" key="9">
    <source>
        <dbReference type="Ensembl" id="ENSMMOP00000021398.1"/>
    </source>
</evidence>
<dbReference type="SUPFAM" id="SSF54060">
    <property type="entry name" value="His-Me finger endonucleases"/>
    <property type="match status" value="1"/>
</dbReference>
<dbReference type="PANTHER" id="PTHR10151">
    <property type="entry name" value="ECTONUCLEOTIDE PYROPHOSPHATASE/PHOSPHODIESTERASE"/>
    <property type="match status" value="1"/>
</dbReference>
<dbReference type="CDD" id="cd00091">
    <property type="entry name" value="NUC"/>
    <property type="match status" value="1"/>
</dbReference>
<dbReference type="GO" id="GO:0003676">
    <property type="term" value="F:nucleic acid binding"/>
    <property type="evidence" value="ECO:0007669"/>
    <property type="project" value="InterPro"/>
</dbReference>
<dbReference type="Pfam" id="PF01223">
    <property type="entry name" value="Endonuclease_NS"/>
    <property type="match status" value="1"/>
</dbReference>
<keyword evidence="10" id="KW-1185">Reference proteome</keyword>
<dbReference type="Gene3D" id="4.10.410.20">
    <property type="match status" value="2"/>
</dbReference>
<dbReference type="SUPFAM" id="SSF90188">
    <property type="entry name" value="Somatomedin B domain"/>
    <property type="match status" value="2"/>
</dbReference>
<dbReference type="InterPro" id="IPR044925">
    <property type="entry name" value="His-Me_finger_sf"/>
</dbReference>
<keyword evidence="5" id="KW-1015">Disulfide bond</keyword>
<dbReference type="PANTHER" id="PTHR10151:SF107">
    <property type="entry name" value="ECTONUCLEOTIDE PYROPHOSPHATASE_PHOSPHODIESTERASE FAMILY MEMBER 3"/>
    <property type="match status" value="1"/>
</dbReference>
<keyword evidence="6" id="KW-0325">Glycoprotein</keyword>
<accession>A0A3Q3WT35</accession>
<dbReference type="PROSITE" id="PS00524">
    <property type="entry name" value="SMB_1"/>
    <property type="match status" value="2"/>
</dbReference>
<proteinExistence type="predicted"/>
<reference evidence="9" key="1">
    <citation type="submission" date="2025-08" db="UniProtKB">
        <authorList>
            <consortium name="Ensembl"/>
        </authorList>
    </citation>
    <scope>IDENTIFICATION</scope>
</reference>
<dbReference type="Pfam" id="PF01033">
    <property type="entry name" value="Somatomedin_B"/>
    <property type="match status" value="2"/>
</dbReference>
<evidence type="ECO:0000256" key="2">
    <source>
        <dbReference type="ARBA" id="ARBA00022525"/>
    </source>
</evidence>
<protein>
    <recommendedName>
        <fullName evidence="8">SMB domain-containing protein</fullName>
    </recommendedName>
</protein>
<dbReference type="InterPro" id="IPR001212">
    <property type="entry name" value="Somatomedin_B_dom"/>
</dbReference>
<keyword evidence="7" id="KW-1133">Transmembrane helix</keyword>
<dbReference type="InterPro" id="IPR017850">
    <property type="entry name" value="Alkaline_phosphatase_core_sf"/>
</dbReference>
<sequence length="783" mass="88786">MENTETFKETRVVAVVPDPVVPLKSCRDHCYEAFDEELRPGCRCDENCVATNSCCSDFFDICKVPTELWECTRLRCGEKRLPQSRCHCSDDCLSAGDCCTNYKHVCRGEQEAHLLFRQTCTGLFKRQPLLLVSLDGLRAEYLQTWSTFIPVLDKLKTCGTSAPYMQAAFPSKTFPNHYSIVTGLYPESNGLIDNVMYDPVFDASFSLSNEEKENPAWYLGQPIWHTARHQGLKSGTFFWPGSDQCLIFFVGLICYGPVSGGLILAIQDVDRIMGQLMNGLKQIGLHRCLNIIILADHGMEETNCNRKEVLQELVGNISNYWVTEGPFGRIRAKNNNTKQIFFLFQCKKPDQKTKPYLKTHLPKRLHFANSRRIEDVNVLVDLKWLYPGSLTFCSGGTHGYDNDAESMHAMFLSYGPKFHYKTEIDPFSNIELYNLMCDVLQISPTDNNGTHGSLNHLLRQPYYDPRFPAEQSTPAQCPLTSLQPADGLGCFCPALVGNNSFLNPSSCLFPVSASEKQHMPFGHPRMLQVDQSYCVLHQEGFISAYSHKTLMPLWSSFTINKPNNLDPLPPVMLGCLRADVRIPASTSPRCDEYNSSGNMTHGFLYPPNLNATANQQYDALLMSNVVPMYREFKKVWDYFHSTLLKKYASIYNGINVVMGPVFDYNYDGQYDSPEFVSGTNISVPTHYFAVVTSCKDSALTVTACDGELQTVSFLLPHRADNSENCRSAEPESHWVEDHMWFHQSRVRDIEWIAGLDFYQESKRPIPELLRVKTRPTAAIQRKQ</sequence>
<dbReference type="InterPro" id="IPR020821">
    <property type="entry name" value="ENPP1-3/EXOG-like_nuc-like"/>
</dbReference>
<dbReference type="FunFam" id="4.10.410.20:FF:000001">
    <property type="entry name" value="Ectonucleotide pyrophosphatase/phosphodiesterase family member 2"/>
    <property type="match status" value="1"/>
</dbReference>
<keyword evidence="3" id="KW-0479">Metal-binding</keyword>
<dbReference type="OMA" id="LFRCGER"/>
<dbReference type="InterPro" id="IPR036024">
    <property type="entry name" value="Somatomedin_B-like_dom_sf"/>
</dbReference>
<dbReference type="InterPro" id="IPR002591">
    <property type="entry name" value="Phosphodiest/P_Trfase"/>
</dbReference>
<dbReference type="CDD" id="cd16018">
    <property type="entry name" value="Enpp"/>
    <property type="match status" value="1"/>
</dbReference>